<dbReference type="SMART" id="SM00365">
    <property type="entry name" value="LRR_SD22"/>
    <property type="match status" value="6"/>
</dbReference>
<feature type="region of interest" description="Disordered" evidence="3">
    <location>
        <begin position="1"/>
        <end position="296"/>
    </location>
</feature>
<dbReference type="EMBL" id="MSFN02000001">
    <property type="protein sequence ID" value="PTU24546.1"/>
    <property type="molecule type" value="Genomic_DNA"/>
</dbReference>
<feature type="compositionally biased region" description="Polar residues" evidence="3">
    <location>
        <begin position="737"/>
        <end position="749"/>
    </location>
</feature>
<dbReference type="SUPFAM" id="SSF52058">
    <property type="entry name" value="L domain-like"/>
    <property type="match status" value="2"/>
</dbReference>
<dbReference type="PANTHER" id="PTHR47566:SF1">
    <property type="entry name" value="PROTEIN NUD1"/>
    <property type="match status" value="1"/>
</dbReference>
<feature type="compositionally biased region" description="Basic and acidic residues" evidence="3">
    <location>
        <begin position="273"/>
        <end position="296"/>
    </location>
</feature>
<dbReference type="OrthoDB" id="7451790at2759"/>
<gene>
    <name evidence="4" type="ORF">P175DRAFT_0470746</name>
</gene>
<dbReference type="SMART" id="SM00369">
    <property type="entry name" value="LRR_TYP"/>
    <property type="match status" value="8"/>
</dbReference>
<evidence type="ECO:0000313" key="4">
    <source>
        <dbReference type="EMBL" id="PTU24546.1"/>
    </source>
</evidence>
<dbReference type="InterPro" id="IPR052574">
    <property type="entry name" value="CDIRP"/>
</dbReference>
<feature type="compositionally biased region" description="Polar residues" evidence="3">
    <location>
        <begin position="1094"/>
        <end position="1113"/>
    </location>
</feature>
<feature type="compositionally biased region" description="Basic and acidic residues" evidence="3">
    <location>
        <begin position="997"/>
        <end position="1015"/>
    </location>
</feature>
<feature type="compositionally biased region" description="Polar residues" evidence="3">
    <location>
        <begin position="149"/>
        <end position="165"/>
    </location>
</feature>
<feature type="compositionally biased region" description="Basic and acidic residues" evidence="3">
    <location>
        <begin position="835"/>
        <end position="854"/>
    </location>
</feature>
<feature type="compositionally biased region" description="Polar residues" evidence="3">
    <location>
        <begin position="1172"/>
        <end position="1189"/>
    </location>
</feature>
<dbReference type="InterPro" id="IPR001611">
    <property type="entry name" value="Leu-rich_rpt"/>
</dbReference>
<keyword evidence="1" id="KW-0433">Leucine-rich repeat</keyword>
<feature type="region of interest" description="Disordered" evidence="3">
    <location>
        <begin position="886"/>
        <end position="924"/>
    </location>
</feature>
<dbReference type="GO" id="GO:1902412">
    <property type="term" value="P:regulation of mitotic cytokinesis"/>
    <property type="evidence" value="ECO:0007669"/>
    <property type="project" value="TreeGrafter"/>
</dbReference>
<feature type="compositionally biased region" description="Polar residues" evidence="3">
    <location>
        <begin position="903"/>
        <end position="916"/>
    </location>
</feature>
<comment type="caution">
    <text evidence="4">The sequence shown here is derived from an EMBL/GenBank/DDBJ whole genome shotgun (WGS) entry which is preliminary data.</text>
</comment>
<feature type="compositionally biased region" description="Polar residues" evidence="3">
    <location>
        <begin position="1050"/>
        <end position="1071"/>
    </location>
</feature>
<dbReference type="InterPro" id="IPR003591">
    <property type="entry name" value="Leu-rich_rpt_typical-subtyp"/>
</dbReference>
<feature type="compositionally biased region" description="Basic and acidic residues" evidence="3">
    <location>
        <begin position="257"/>
        <end position="266"/>
    </location>
</feature>
<dbReference type="InterPro" id="IPR032675">
    <property type="entry name" value="LRR_dom_sf"/>
</dbReference>
<dbReference type="Gene3D" id="3.80.10.10">
    <property type="entry name" value="Ribonuclease Inhibitor"/>
    <property type="match status" value="2"/>
</dbReference>
<feature type="region of interest" description="Disordered" evidence="3">
    <location>
        <begin position="522"/>
        <end position="685"/>
    </location>
</feature>
<evidence type="ECO:0000256" key="1">
    <source>
        <dbReference type="ARBA" id="ARBA00022614"/>
    </source>
</evidence>
<proteinExistence type="predicted"/>
<sequence length="1823" mass="202040">MWKSPLNHSPPHACSNKNNPSQTMGNNPPWLDSLSDDWVSLPGTPTSPAFTASPINNHSRRSSLQNTPSRIPIPARHSVDPSPSSEKKKVTRPCHFIRREPPTPKTPRTPKTPAKPRSPAPDTLKKSPKPNLPSGRKQPPTMDGRSPLRSVSNVSGQSEQQSTVQIRPKKDKGKEGTPEWRKRLVQGEIPSGEQRDLFAPIGLESVFKPPTPGSPASQPRPIPRVKQPDNAWDFNNNKASAGKRRSSQRQQPSKGKRGGDGNKPERGQGTNRSQKELGVKKRSDKVLPDTNENLKDTLDTTQMRTASGLEDLRNEDITPITFSRMNTVEGNGASEIIKSALKQVTNKLERLHLAPTDRPSSRASDSVLFAQTSEVVVDPVTEDDLFDVTSHSLPQDLSMGTVDYRGRGAFANLHRDPYLDERSFHNRHLSPPTFPSQRLSPFIRNISRIRSSPPFYQKSTSRTDPPTLPRPSSAHLADSAINQAGEEHRSEAMASSLSPLKLFGNHDTFTNNKLLRRMSQFEETLEDESEHDEPVSPSEEARRKGESRSFLNPRHDRPRSRHTPSPHINRFGEGQLDNFDFSDASPYDSKFLNVDSPEPNISPPPAHGLSTGGKHVWNRSYRRTSHESEASDAVLSERNAARNHGLAKRQESGLKPSHAANSPVKDPFPKRRRTIMPSQDDVLDDQALGDSAATDELSLLQRSLMQHGLKYDEDHLLSHSAPRPRTPTPHQTRSSEKNQLSPTRKNTQPGGIGHEDQGSPLSQSVPNVVGIVRKDEARKGSITTQDFLNEATKIMDIIRSKGKGKPNGGLSSVEESGTEEDGDHDSYDDESTLEEFSRPPSREGVVDLRKLREPKEPNPRIISHLKKFQEQDDVEFGVNDSVMSLNLGDSNQPQTLEVGDSMRGSSGNALTRGQSLEQRKRKLTVPAAGEDDTLFDLLRFNTGLSAKSFSARSIPTGSSHSSHAKGVLSSDIVSHLIPEQVNGLTYDRLKHQWVKEEERPSLHHQRTEAGEDDPFKGIPDLSVDELQEMMRTQNSSSPEKMRDSSRLEVNGTQSPLSTKSANARSDANSHTIPGVPSVNLSSVQSKVSRSTSSFPHSGTRETSWGTDLEKNTVSSTDVEHEIKLHEGRISKPPQSNPNHQARVVTISFSSPLVSQIEYSDDESPSKLRRAAANSQTEAQGTDQDLSARTQPFRRRSISRIDESGEDLADAQAVVRRSSDGVQATPTQGRSEDSLVHLRSNHLDTSYSFYLSPLPDFTVNQIDQPIHLEVSYVAQRTHPTSLRQVHGTFALATEDLVKHITEVEPFEPYWEHLRRLVLRRKGLLTLHRLGEFCPRLEELDVSDNDIGQLSGAPSTLRTLNIQNNCLSSLTAWGHLVNLQYLDISGNGLENLDGVSGLIHLRELKANDNNIQNIEGVFDLNGLLSLQLRKNALSSVDFGGAELTRLEELDLGHNQLISVRNIDNLPALAKLDLSFNLLDKLEYSSPLTLLRSLRLSENRLHDLDVGELPALNLLYVDQNLLTTISGLSQCRGLEVLSAREQEIANDRNGGFFDLDLGIVRDVRKVFLSSNKLSLQCLSPSSPLRSLQLLDLASCRLQGLPTEFASKFPNVKVLNLNFNSLPGVNELVGLNCLSRLTVAGNSITRLRKLCQVLSRIGRTRKGKACSLQKVDIRGNPLTVRFYPPAVTGSGRAPIPKLKANEEKPLGQERINSDMLALADAERRGELLRAREDNENNNLEKDPEIDDPYTLPPADALVDQKYLAHLDEATRLRRRVFELMLYAGTGGSLKFLDGLEFRPVLEPGSDMDHAWSKLEQLGVLKKKAITG</sequence>
<dbReference type="GO" id="GO:0061499">
    <property type="term" value="C:outer plaque of mitotic spindle pole body"/>
    <property type="evidence" value="ECO:0007669"/>
    <property type="project" value="TreeGrafter"/>
</dbReference>
<feature type="compositionally biased region" description="Low complexity" evidence="3">
    <location>
        <begin position="1081"/>
        <end position="1093"/>
    </location>
</feature>
<reference evidence="4 5" key="1">
    <citation type="journal article" date="2018" name="Proc. Natl. Acad. Sci. U.S.A.">
        <title>Linking secondary metabolites to gene clusters through genome sequencing of six diverse Aspergillus species.</title>
        <authorList>
            <person name="Kaerboelling I."/>
            <person name="Vesth T.C."/>
            <person name="Frisvad J.C."/>
            <person name="Nybo J.L."/>
            <person name="Theobald S."/>
            <person name="Kuo A."/>
            <person name="Bowyer P."/>
            <person name="Matsuda Y."/>
            <person name="Mondo S."/>
            <person name="Lyhne E.K."/>
            <person name="Kogle M.E."/>
            <person name="Clum A."/>
            <person name="Lipzen A."/>
            <person name="Salamov A."/>
            <person name="Ngan C.Y."/>
            <person name="Daum C."/>
            <person name="Chiniquy J."/>
            <person name="Barry K."/>
            <person name="LaButti K."/>
            <person name="Haridas S."/>
            <person name="Simmons B.A."/>
            <person name="Magnuson J.K."/>
            <person name="Mortensen U.H."/>
            <person name="Larsen T.O."/>
            <person name="Grigoriev I.V."/>
            <person name="Baker S.E."/>
            <person name="Andersen M.R."/>
        </authorList>
    </citation>
    <scope>NUCLEOTIDE SEQUENCE [LARGE SCALE GENOMIC DNA]</scope>
    <source>
        <strain evidence="4 5">IBT 24754</strain>
    </source>
</reference>
<feature type="region of interest" description="Disordered" evidence="3">
    <location>
        <begin position="799"/>
        <end position="854"/>
    </location>
</feature>
<feature type="region of interest" description="Disordered" evidence="3">
    <location>
        <begin position="997"/>
        <end position="1113"/>
    </location>
</feature>
<feature type="compositionally biased region" description="Low complexity" evidence="3">
    <location>
        <begin position="109"/>
        <end position="121"/>
    </location>
</feature>
<feature type="compositionally biased region" description="Polar residues" evidence="3">
    <location>
        <begin position="43"/>
        <end position="69"/>
    </location>
</feature>
<feature type="region of interest" description="Disordered" evidence="3">
    <location>
        <begin position="1156"/>
        <end position="1209"/>
    </location>
</feature>
<feature type="region of interest" description="Disordered" evidence="3">
    <location>
        <begin position="715"/>
        <end position="766"/>
    </location>
</feature>
<dbReference type="PANTHER" id="PTHR47566">
    <property type="match status" value="1"/>
</dbReference>
<dbReference type="Proteomes" id="UP000244073">
    <property type="component" value="Unassembled WGS sequence"/>
</dbReference>
<dbReference type="GeneID" id="63811933"/>
<feature type="compositionally biased region" description="Pro residues" evidence="3">
    <location>
        <begin position="209"/>
        <end position="222"/>
    </location>
</feature>
<feature type="compositionally biased region" description="Polar residues" evidence="3">
    <location>
        <begin position="886"/>
        <end position="895"/>
    </location>
</feature>
<feature type="compositionally biased region" description="Acidic residues" evidence="3">
    <location>
        <begin position="816"/>
        <end position="833"/>
    </location>
</feature>
<keyword evidence="2" id="KW-0677">Repeat</keyword>
<dbReference type="VEuPathDB" id="FungiDB:P175DRAFT_0470746"/>
<dbReference type="RefSeq" id="XP_040755938.1">
    <property type="nucleotide sequence ID" value="XM_040895051.1"/>
</dbReference>
<feature type="compositionally biased region" description="Basic and acidic residues" evidence="3">
    <location>
        <begin position="172"/>
        <end position="182"/>
    </location>
</feature>
<name>A0A2T5M7Q2_9EURO</name>
<protein>
    <submittedName>
        <fullName evidence="4">Uncharacterized protein</fullName>
    </submittedName>
</protein>
<dbReference type="Pfam" id="PF13855">
    <property type="entry name" value="LRR_8"/>
    <property type="match status" value="2"/>
</dbReference>
<dbReference type="GO" id="GO:0031028">
    <property type="term" value="P:septation initiation signaling"/>
    <property type="evidence" value="ECO:0007669"/>
    <property type="project" value="TreeGrafter"/>
</dbReference>
<evidence type="ECO:0000313" key="5">
    <source>
        <dbReference type="Proteomes" id="UP000244073"/>
    </source>
</evidence>
<feature type="region of interest" description="Disordered" evidence="3">
    <location>
        <begin position="453"/>
        <end position="474"/>
    </location>
</feature>
<accession>A0A2T5M7Q2</accession>
<feature type="compositionally biased region" description="Polar residues" evidence="3">
    <location>
        <begin position="15"/>
        <end position="26"/>
    </location>
</feature>
<dbReference type="GO" id="GO:0035591">
    <property type="term" value="F:signaling adaptor activity"/>
    <property type="evidence" value="ECO:0007669"/>
    <property type="project" value="TreeGrafter"/>
</dbReference>
<evidence type="ECO:0000256" key="3">
    <source>
        <dbReference type="SAM" id="MobiDB-lite"/>
    </source>
</evidence>
<evidence type="ECO:0000256" key="2">
    <source>
        <dbReference type="ARBA" id="ARBA00022737"/>
    </source>
</evidence>
<dbReference type="PROSITE" id="PS51450">
    <property type="entry name" value="LRR"/>
    <property type="match status" value="5"/>
</dbReference>
<organism evidence="4 5">
    <name type="scientific">Aspergillus ochraceoroseus IBT 24754</name>
    <dbReference type="NCBI Taxonomy" id="1392256"/>
    <lineage>
        <taxon>Eukaryota</taxon>
        <taxon>Fungi</taxon>
        <taxon>Dikarya</taxon>
        <taxon>Ascomycota</taxon>
        <taxon>Pezizomycotina</taxon>
        <taxon>Eurotiomycetes</taxon>
        <taxon>Eurotiomycetidae</taxon>
        <taxon>Eurotiales</taxon>
        <taxon>Aspergillaceae</taxon>
        <taxon>Aspergillus</taxon>
        <taxon>Aspergillus subgen. Nidulantes</taxon>
    </lineage>
</organism>